<comment type="catalytic activity">
    <reaction evidence="6">
        <text>arsenite(in) + ATP + H2O = arsenite(out) + ADP + phosphate + H(+)</text>
        <dbReference type="Rhea" id="RHEA:11348"/>
        <dbReference type="ChEBI" id="CHEBI:15377"/>
        <dbReference type="ChEBI" id="CHEBI:15378"/>
        <dbReference type="ChEBI" id="CHEBI:29242"/>
        <dbReference type="ChEBI" id="CHEBI:30616"/>
        <dbReference type="ChEBI" id="CHEBI:43474"/>
        <dbReference type="ChEBI" id="CHEBI:456216"/>
        <dbReference type="EC" id="7.3.2.7"/>
    </reaction>
</comment>
<dbReference type="Gene3D" id="2.60.40.790">
    <property type="match status" value="1"/>
</dbReference>
<dbReference type="AlphaFoldDB" id="A0A1I4U7Q6"/>
<name>A0A1I4U7Q6_9BACT</name>
<keyword evidence="12" id="KW-1185">Reference proteome</keyword>
<comment type="function">
    <text evidence="7">Anion-transporting ATPase. Catalyzes the extrusion of arsenite.</text>
</comment>
<dbReference type="Gene3D" id="3.40.50.300">
    <property type="entry name" value="P-loop containing nucleotide triphosphate hydrolases"/>
    <property type="match status" value="1"/>
</dbReference>
<dbReference type="GO" id="GO:0016887">
    <property type="term" value="F:ATP hydrolysis activity"/>
    <property type="evidence" value="ECO:0007669"/>
    <property type="project" value="InterPro"/>
</dbReference>
<evidence type="ECO:0000259" key="9">
    <source>
        <dbReference type="Pfam" id="PF02374"/>
    </source>
</evidence>
<dbReference type="OrthoDB" id="9780677at2"/>
<dbReference type="CDD" id="cd02035">
    <property type="entry name" value="ArsA"/>
    <property type="match status" value="1"/>
</dbReference>
<dbReference type="EC" id="7.3.2.7" evidence="8"/>
<comment type="similarity">
    <text evidence="1">Belongs to the arsA ATPase family.</text>
</comment>
<feature type="domain" description="ArsA HSP20-like" evidence="10">
    <location>
        <begin position="330"/>
        <end position="389"/>
    </location>
</feature>
<evidence type="ECO:0000256" key="2">
    <source>
        <dbReference type="ARBA" id="ARBA00022741"/>
    </source>
</evidence>
<gene>
    <name evidence="11" type="ORF">SAMN05660836_01692</name>
</gene>
<reference evidence="11 12" key="1">
    <citation type="submission" date="2016-10" db="EMBL/GenBank/DDBJ databases">
        <authorList>
            <person name="de Groot N.N."/>
        </authorList>
    </citation>
    <scope>NUCLEOTIDE SEQUENCE [LARGE SCALE GENOMIC DNA]</scope>
    <source>
        <strain evidence="11 12">DSM 9990</strain>
    </source>
</reference>
<evidence type="ECO:0000256" key="7">
    <source>
        <dbReference type="ARBA" id="ARBA00059736"/>
    </source>
</evidence>
<dbReference type="GO" id="GO:0015446">
    <property type="term" value="F:ATPase-coupled arsenite transmembrane transporter activity"/>
    <property type="evidence" value="ECO:0007669"/>
    <property type="project" value="UniProtKB-EC"/>
</dbReference>
<dbReference type="CDD" id="cd06464">
    <property type="entry name" value="ACD_sHsps-like"/>
    <property type="match status" value="1"/>
</dbReference>
<keyword evidence="3" id="KW-0067">ATP-binding</keyword>
<dbReference type="InterPro" id="IPR027417">
    <property type="entry name" value="P-loop_NTPase"/>
</dbReference>
<evidence type="ECO:0000256" key="3">
    <source>
        <dbReference type="ARBA" id="ARBA00022840"/>
    </source>
</evidence>
<dbReference type="SUPFAM" id="SSF49764">
    <property type="entry name" value="HSP20-like chaperones"/>
    <property type="match status" value="1"/>
</dbReference>
<dbReference type="InterPro" id="IPR016300">
    <property type="entry name" value="ATPase_ArsA/GET3"/>
</dbReference>
<evidence type="ECO:0000256" key="8">
    <source>
        <dbReference type="ARBA" id="ARBA00066752"/>
    </source>
</evidence>
<protein>
    <recommendedName>
        <fullName evidence="8">arsenite-transporting ATPase</fullName>
        <ecNumber evidence="8">7.3.2.7</ecNumber>
    </recommendedName>
</protein>
<dbReference type="STRING" id="39841.SAMN05660836_01692"/>
<dbReference type="FunFam" id="3.40.50.300:FF:001801">
    <property type="entry name" value="Putative arsenical pump-driving ATPase"/>
    <property type="match status" value="1"/>
</dbReference>
<dbReference type="InterPro" id="IPR040612">
    <property type="entry name" value="ArsA_HSP20-like"/>
</dbReference>
<dbReference type="PANTHER" id="PTHR10803:SF3">
    <property type="entry name" value="ATPASE GET3"/>
    <property type="match status" value="1"/>
</dbReference>
<keyword evidence="2" id="KW-0547">Nucleotide-binding</keyword>
<keyword evidence="4" id="KW-0059">Arsenical resistance</keyword>
<organism evidence="11 12">
    <name type="scientific">Thermodesulforhabdus norvegica</name>
    <dbReference type="NCBI Taxonomy" id="39841"/>
    <lineage>
        <taxon>Bacteria</taxon>
        <taxon>Pseudomonadati</taxon>
        <taxon>Thermodesulfobacteriota</taxon>
        <taxon>Syntrophobacteria</taxon>
        <taxon>Syntrophobacterales</taxon>
        <taxon>Thermodesulforhabdaceae</taxon>
        <taxon>Thermodesulforhabdus</taxon>
    </lineage>
</organism>
<feature type="domain" description="ArsA/GET3 Anion-transporting ATPase-like" evidence="9">
    <location>
        <begin position="1"/>
        <end position="308"/>
    </location>
</feature>
<dbReference type="Pfam" id="PF17886">
    <property type="entry name" value="ArsA_HSP20"/>
    <property type="match status" value="1"/>
</dbReference>
<dbReference type="PANTHER" id="PTHR10803">
    <property type="entry name" value="ARSENICAL PUMP-DRIVING ATPASE ARSENITE-TRANSLOCATING ATPASE"/>
    <property type="match status" value="1"/>
</dbReference>
<keyword evidence="5" id="KW-1278">Translocase</keyword>
<evidence type="ECO:0000313" key="11">
    <source>
        <dbReference type="EMBL" id="SFM85046.1"/>
    </source>
</evidence>
<proteinExistence type="inferred from homology"/>
<dbReference type="Proteomes" id="UP000199611">
    <property type="component" value="Unassembled WGS sequence"/>
</dbReference>
<evidence type="ECO:0000313" key="12">
    <source>
        <dbReference type="Proteomes" id="UP000199611"/>
    </source>
</evidence>
<accession>A0A1I4U7Q6</accession>
<evidence type="ECO:0000256" key="4">
    <source>
        <dbReference type="ARBA" id="ARBA00022849"/>
    </source>
</evidence>
<dbReference type="NCBIfam" id="TIGR00345">
    <property type="entry name" value="GET3_arsA_TRC40"/>
    <property type="match status" value="1"/>
</dbReference>
<evidence type="ECO:0000256" key="5">
    <source>
        <dbReference type="ARBA" id="ARBA00022967"/>
    </source>
</evidence>
<sequence length="397" mass="45241">MRVILYAGKGGVGKTSVAAATALHAADLGYKTIIMSLDIAHNLSDIFDVSKSLLDLGDGKPVRIFQNLWIQELDMHRELQRNWKEVHGYLSLLLNTTGFNSVLAEELAILPGMEEVSALLWINRYIRHGDFDAIILDCAPTGESIRFISIPKALEWYVRKIFALERNVIRVARPIVKRVSDIPLPEERYFENIQQLFDKLHGVDDILTNPDLTTVRLVTNPEKIVLKETLRAFMYFNLYQINTDAVVLNKMLPAHLGDAYFLRWKKMQAHYSELARQYFDPVPIFTVNLFDQEVIGPETLRNLGRTLFGKTDPTEVFFKGKPFEFVKKDGATVIRINMPFAEKEDIEVYSLGDELVVKIGVLRRNIPLPRSVVSSDLKAHLRDGRLEVELGGSKYEP</sequence>
<evidence type="ECO:0000259" key="10">
    <source>
        <dbReference type="Pfam" id="PF17886"/>
    </source>
</evidence>
<dbReference type="SUPFAM" id="SSF52540">
    <property type="entry name" value="P-loop containing nucleoside triphosphate hydrolases"/>
    <property type="match status" value="1"/>
</dbReference>
<dbReference type="RefSeq" id="WP_093394987.1">
    <property type="nucleotide sequence ID" value="NZ_FOUU01000005.1"/>
</dbReference>
<evidence type="ECO:0000256" key="6">
    <source>
        <dbReference type="ARBA" id="ARBA00052296"/>
    </source>
</evidence>
<dbReference type="GO" id="GO:0005524">
    <property type="term" value="F:ATP binding"/>
    <property type="evidence" value="ECO:0007669"/>
    <property type="project" value="UniProtKB-KW"/>
</dbReference>
<dbReference type="EMBL" id="FOUU01000005">
    <property type="protein sequence ID" value="SFM85046.1"/>
    <property type="molecule type" value="Genomic_DNA"/>
</dbReference>
<dbReference type="InterPro" id="IPR008978">
    <property type="entry name" value="HSP20-like_chaperone"/>
</dbReference>
<dbReference type="Pfam" id="PF02374">
    <property type="entry name" value="ArsA_ATPase"/>
    <property type="match status" value="1"/>
</dbReference>
<dbReference type="InterPro" id="IPR025723">
    <property type="entry name" value="ArsA/GET3_ATPase-like"/>
</dbReference>
<evidence type="ECO:0000256" key="1">
    <source>
        <dbReference type="ARBA" id="ARBA00011040"/>
    </source>
</evidence>